<organism evidence="2 3">
    <name type="scientific">Streptomyces kaempferi</name>
    <dbReference type="NCBI Taxonomy" id="333725"/>
    <lineage>
        <taxon>Bacteria</taxon>
        <taxon>Bacillati</taxon>
        <taxon>Actinomycetota</taxon>
        <taxon>Actinomycetes</taxon>
        <taxon>Kitasatosporales</taxon>
        <taxon>Streptomycetaceae</taxon>
        <taxon>Streptomyces</taxon>
    </lineage>
</organism>
<dbReference type="SUPFAM" id="SSF54427">
    <property type="entry name" value="NTF2-like"/>
    <property type="match status" value="1"/>
</dbReference>
<evidence type="ECO:0000313" key="2">
    <source>
        <dbReference type="EMBL" id="MFD1306284.1"/>
    </source>
</evidence>
<dbReference type="InterPro" id="IPR032710">
    <property type="entry name" value="NTF2-like_dom_sf"/>
</dbReference>
<dbReference type="CDD" id="cd00531">
    <property type="entry name" value="NTF2_like"/>
    <property type="match status" value="1"/>
</dbReference>
<evidence type="ECO:0000313" key="3">
    <source>
        <dbReference type="Proteomes" id="UP001597058"/>
    </source>
</evidence>
<dbReference type="Proteomes" id="UP001597058">
    <property type="component" value="Unassembled WGS sequence"/>
</dbReference>
<name>A0ABW3X9G1_9ACTN</name>
<dbReference type="RefSeq" id="WP_168525560.1">
    <property type="nucleotide sequence ID" value="NZ_JBHSKH010000091.1"/>
</dbReference>
<comment type="caution">
    <text evidence="2">The sequence shown here is derived from an EMBL/GenBank/DDBJ whole genome shotgun (WGS) entry which is preliminary data.</text>
</comment>
<gene>
    <name evidence="2" type="ORF">ACFQ5X_10560</name>
</gene>
<dbReference type="EMBL" id="JBHTMM010000010">
    <property type="protein sequence ID" value="MFD1306284.1"/>
    <property type="molecule type" value="Genomic_DNA"/>
</dbReference>
<keyword evidence="3" id="KW-1185">Reference proteome</keyword>
<reference evidence="3" key="1">
    <citation type="journal article" date="2019" name="Int. J. Syst. Evol. Microbiol.">
        <title>The Global Catalogue of Microorganisms (GCM) 10K type strain sequencing project: providing services to taxonomists for standard genome sequencing and annotation.</title>
        <authorList>
            <consortium name="The Broad Institute Genomics Platform"/>
            <consortium name="The Broad Institute Genome Sequencing Center for Infectious Disease"/>
            <person name="Wu L."/>
            <person name="Ma J."/>
        </authorList>
    </citation>
    <scope>NUCLEOTIDE SEQUENCE [LARGE SCALE GENOMIC DNA]</scope>
    <source>
        <strain evidence="3">CGMCC 4.7020</strain>
    </source>
</reference>
<feature type="domain" description="SnoaL-like" evidence="1">
    <location>
        <begin position="16"/>
        <end position="122"/>
    </location>
</feature>
<dbReference type="Pfam" id="PF12680">
    <property type="entry name" value="SnoaL_2"/>
    <property type="match status" value="1"/>
</dbReference>
<evidence type="ECO:0000259" key="1">
    <source>
        <dbReference type="Pfam" id="PF12680"/>
    </source>
</evidence>
<accession>A0ABW3X9G1</accession>
<sequence>MTKSNDLQEAREEVAARYFRLVDSSDPAILDLFTDDAQMFFPKFGIATGKAQIASFAQGFAGKIASIQHDIPGLTVVSSGNYVVTEGSVRGTTTSGTAFPDGSSSYGLFCNVFEFEGERIKRLHIYEDPDFASTHMDGVEWGKSVRAGM</sequence>
<protein>
    <submittedName>
        <fullName evidence="2">Nuclear transport factor 2 family protein</fullName>
    </submittedName>
</protein>
<proteinExistence type="predicted"/>
<dbReference type="Gene3D" id="3.10.450.50">
    <property type="match status" value="1"/>
</dbReference>
<dbReference type="InterPro" id="IPR037401">
    <property type="entry name" value="SnoaL-like"/>
</dbReference>